<dbReference type="Proteomes" id="UP000013086">
    <property type="component" value="Unassembled WGS sequence"/>
</dbReference>
<dbReference type="HOGENOM" id="CLU_013985_3_1_6"/>
<accession>N8QJI9</accession>
<dbReference type="SUPFAM" id="SSF55729">
    <property type="entry name" value="Acyl-CoA N-acyltransferases (Nat)"/>
    <property type="match status" value="1"/>
</dbReference>
<dbReference type="InterPro" id="IPR016181">
    <property type="entry name" value="Acyl_CoA_acyltransferase"/>
</dbReference>
<dbReference type="Gene3D" id="3.40.630.30">
    <property type="match status" value="1"/>
</dbReference>
<protein>
    <recommendedName>
        <fullName evidence="1">N-acetyltransferase domain-containing protein</fullName>
    </recommendedName>
</protein>
<proteinExistence type="predicted"/>
<dbReference type="eggNOG" id="COG1670">
    <property type="taxonomic scope" value="Bacteria"/>
</dbReference>
<gene>
    <name evidence="2" type="ORF">F994_00021</name>
</gene>
<dbReference type="PATRIC" id="fig|1217715.3.peg.19"/>
<evidence type="ECO:0000313" key="3">
    <source>
        <dbReference type="Proteomes" id="UP000013086"/>
    </source>
</evidence>
<dbReference type="AlphaFoldDB" id="N8QJI9"/>
<dbReference type="Pfam" id="PF13302">
    <property type="entry name" value="Acetyltransf_3"/>
    <property type="match status" value="1"/>
</dbReference>
<name>N8QJI9_9GAMM</name>
<reference evidence="2 3" key="1">
    <citation type="submission" date="2013-02" db="EMBL/GenBank/DDBJ databases">
        <title>The Genome Sequence of Acinetobacter sp. ANC 3994.</title>
        <authorList>
            <consortium name="The Broad Institute Genome Sequencing Platform"/>
            <consortium name="The Broad Institute Genome Sequencing Center for Infectious Disease"/>
            <person name="Cerqueira G."/>
            <person name="Feldgarden M."/>
            <person name="Courvalin P."/>
            <person name="Perichon B."/>
            <person name="Grillot-Courvalin C."/>
            <person name="Clermont D."/>
            <person name="Rocha E."/>
            <person name="Yoon E.-J."/>
            <person name="Nemec A."/>
            <person name="Walker B."/>
            <person name="Young S.K."/>
            <person name="Zeng Q."/>
            <person name="Gargeya S."/>
            <person name="Fitzgerald M."/>
            <person name="Haas B."/>
            <person name="Abouelleil A."/>
            <person name="Alvarado L."/>
            <person name="Arachchi H.M."/>
            <person name="Berlin A.M."/>
            <person name="Chapman S.B."/>
            <person name="Dewar J."/>
            <person name="Goldberg J."/>
            <person name="Griggs A."/>
            <person name="Gujja S."/>
            <person name="Hansen M."/>
            <person name="Howarth C."/>
            <person name="Imamovic A."/>
            <person name="Larimer J."/>
            <person name="McCowan C."/>
            <person name="Murphy C."/>
            <person name="Neiman D."/>
            <person name="Pearson M."/>
            <person name="Priest M."/>
            <person name="Roberts A."/>
            <person name="Saif S."/>
            <person name="Shea T."/>
            <person name="Sisk P."/>
            <person name="Sykes S."/>
            <person name="Wortman J."/>
            <person name="Nusbaum C."/>
            <person name="Birren B."/>
        </authorList>
    </citation>
    <scope>NUCLEOTIDE SEQUENCE [LARGE SCALE GENOMIC DNA]</scope>
    <source>
        <strain evidence="2 3">ANC 3994</strain>
    </source>
</reference>
<organism evidence="2 3">
    <name type="scientific">Acinetobacter bohemicus ANC 3994</name>
    <dbReference type="NCBI Taxonomy" id="1217715"/>
    <lineage>
        <taxon>Bacteria</taxon>
        <taxon>Pseudomonadati</taxon>
        <taxon>Pseudomonadota</taxon>
        <taxon>Gammaproteobacteria</taxon>
        <taxon>Moraxellales</taxon>
        <taxon>Moraxellaceae</taxon>
        <taxon>Acinetobacter</taxon>
    </lineage>
</organism>
<dbReference type="InterPro" id="IPR000182">
    <property type="entry name" value="GNAT_dom"/>
</dbReference>
<dbReference type="EMBL" id="APOH01000002">
    <property type="protein sequence ID" value="ENU21454.1"/>
    <property type="molecule type" value="Genomic_DNA"/>
</dbReference>
<dbReference type="PROSITE" id="PS51186">
    <property type="entry name" value="GNAT"/>
    <property type="match status" value="1"/>
</dbReference>
<sequence length="165" mass="18910">MMNKKVFFEKFTANDFNPYFKLVSNYEVMKMITEKGLTQEEALKDFNKIIEANSLHPILGTYKVFNLANDFVGLAKLEIKDIKDTEAELGYMLLPNYWGIGLGSIIAEDLVELAKEQKKLIKLTAIIDPTNIPSRKILIKNNFNSKEFKDFDGLPGEILELELKK</sequence>
<evidence type="ECO:0000313" key="2">
    <source>
        <dbReference type="EMBL" id="ENU21454.1"/>
    </source>
</evidence>
<evidence type="ECO:0000259" key="1">
    <source>
        <dbReference type="PROSITE" id="PS51186"/>
    </source>
</evidence>
<dbReference type="InterPro" id="IPR051531">
    <property type="entry name" value="N-acetyltransferase"/>
</dbReference>
<dbReference type="RefSeq" id="WP_004650148.1">
    <property type="nucleotide sequence ID" value="NZ_KB849169.1"/>
</dbReference>
<dbReference type="CDD" id="cd04301">
    <property type="entry name" value="NAT_SF"/>
    <property type="match status" value="1"/>
</dbReference>
<dbReference type="PANTHER" id="PTHR43792:SF16">
    <property type="entry name" value="N-ACETYLTRANSFERASE DOMAIN-CONTAINING PROTEIN"/>
    <property type="match status" value="1"/>
</dbReference>
<comment type="caution">
    <text evidence="2">The sequence shown here is derived from an EMBL/GenBank/DDBJ whole genome shotgun (WGS) entry which is preliminary data.</text>
</comment>
<feature type="domain" description="N-acetyltransferase" evidence="1">
    <location>
        <begin position="6"/>
        <end position="165"/>
    </location>
</feature>
<dbReference type="PANTHER" id="PTHR43792">
    <property type="entry name" value="GNAT FAMILY, PUTATIVE (AFU_ORTHOLOGUE AFUA_3G00765)-RELATED-RELATED"/>
    <property type="match status" value="1"/>
</dbReference>
<dbReference type="GO" id="GO:0016747">
    <property type="term" value="F:acyltransferase activity, transferring groups other than amino-acyl groups"/>
    <property type="evidence" value="ECO:0007669"/>
    <property type="project" value="InterPro"/>
</dbReference>